<accession>V6LSD6</accession>
<evidence type="ECO:0000313" key="3">
    <source>
        <dbReference type="EMBL" id="KAH0570713.1"/>
    </source>
</evidence>
<evidence type="ECO:0000256" key="1">
    <source>
        <dbReference type="SAM" id="Coils"/>
    </source>
</evidence>
<name>V6LSD6_9EUKA</name>
<reference evidence="3" key="2">
    <citation type="submission" date="2020-12" db="EMBL/GenBank/DDBJ databases">
        <title>New Spironucleus salmonicida genome in near-complete chromosomes.</title>
        <authorList>
            <person name="Xu F."/>
            <person name="Kurt Z."/>
            <person name="Jimenez-Gonzalez A."/>
            <person name="Astvaldsson A."/>
            <person name="Andersson J.O."/>
            <person name="Svard S.G."/>
        </authorList>
    </citation>
    <scope>NUCLEOTIDE SEQUENCE</scope>
    <source>
        <strain evidence="3">ATCC 50377</strain>
    </source>
</reference>
<dbReference type="EMBL" id="KI546040">
    <property type="protein sequence ID" value="EST47510.1"/>
    <property type="molecule type" value="Genomic_DNA"/>
</dbReference>
<keyword evidence="1" id="KW-0175">Coiled coil</keyword>
<feature type="coiled-coil region" evidence="1">
    <location>
        <begin position="151"/>
        <end position="192"/>
    </location>
</feature>
<keyword evidence="4" id="KW-1185">Reference proteome</keyword>
<organism evidence="2">
    <name type="scientific">Spironucleus salmonicida</name>
    <dbReference type="NCBI Taxonomy" id="348837"/>
    <lineage>
        <taxon>Eukaryota</taxon>
        <taxon>Metamonada</taxon>
        <taxon>Diplomonadida</taxon>
        <taxon>Hexamitidae</taxon>
        <taxon>Hexamitinae</taxon>
        <taxon>Spironucleus</taxon>
    </lineage>
</organism>
<evidence type="ECO:0000313" key="2">
    <source>
        <dbReference type="EMBL" id="EST47510.1"/>
    </source>
</evidence>
<reference evidence="2 3" key="1">
    <citation type="journal article" date="2014" name="PLoS Genet.">
        <title>The Genome of Spironucleus salmonicida Highlights a Fish Pathogen Adapted to Fluctuating Environments.</title>
        <authorList>
            <person name="Xu F."/>
            <person name="Jerlstrom-Hultqvist J."/>
            <person name="Einarsson E."/>
            <person name="Astvaldsson A."/>
            <person name="Svard S.G."/>
            <person name="Andersson J.O."/>
        </authorList>
    </citation>
    <scope>NUCLEOTIDE SEQUENCE</scope>
    <source>
        <strain evidence="3">ATCC 50377</strain>
    </source>
</reference>
<gene>
    <name evidence="2" type="ORF">SS50377_12496</name>
    <name evidence="3" type="ORF">SS50377_26999</name>
</gene>
<evidence type="ECO:0000313" key="4">
    <source>
        <dbReference type="Proteomes" id="UP000018208"/>
    </source>
</evidence>
<sequence length="203" mass="23599">MLLTYKAQTDITPDDVENEMVAKAGDILQQVEDENYDSGDDFVLCVNQRTKQEAYIEIALYQVVSQEIIADSIPEPSKTVEFIPEIKAEPVQIEHKMADQPLTQVQEQQQILPTPPQFTPLADADADTFRDLFDKHEQYFKAVAEKRDESFKKLGDAIGQAQREIQNCRERNQRIRTQIRELDDLIDQERNKWKDRLDVEKTM</sequence>
<dbReference type="OrthoDB" id="5340910at2759"/>
<protein>
    <submittedName>
        <fullName evidence="2">Uncharacterized protein</fullName>
    </submittedName>
</protein>
<dbReference type="VEuPathDB" id="GiardiaDB:SS50377_26999"/>
<proteinExistence type="predicted"/>
<dbReference type="Proteomes" id="UP000018208">
    <property type="component" value="Unassembled WGS sequence"/>
</dbReference>
<dbReference type="AlphaFoldDB" id="V6LSD6"/>
<dbReference type="EMBL" id="AUWU02000007">
    <property type="protein sequence ID" value="KAH0570713.1"/>
    <property type="molecule type" value="Genomic_DNA"/>
</dbReference>